<accession>A0ABR8E3C0</accession>
<evidence type="ECO:0000313" key="1">
    <source>
        <dbReference type="EMBL" id="MBD2535586.1"/>
    </source>
</evidence>
<sequence>MNQKTDLLSQVLDPEKLLALVATHLNVEPVKLQLVPMTTGKHNSSFWVVAPKNRFVLRLAPKGLISFDCGHQSKKLSPRVSYFGIF</sequence>
<protein>
    <recommendedName>
        <fullName evidence="3">Aminoglycoside phosphotransferase</fullName>
    </recommendedName>
</protein>
<dbReference type="RefSeq" id="WP_190946402.1">
    <property type="nucleotide sequence ID" value="NZ_JACJSI010000297.1"/>
</dbReference>
<gene>
    <name evidence="1" type="ORF">H6G97_41875</name>
</gene>
<comment type="caution">
    <text evidence="1">The sequence shown here is derived from an EMBL/GenBank/DDBJ whole genome shotgun (WGS) entry which is preliminary data.</text>
</comment>
<keyword evidence="2" id="KW-1185">Reference proteome</keyword>
<evidence type="ECO:0008006" key="3">
    <source>
        <dbReference type="Google" id="ProtNLM"/>
    </source>
</evidence>
<reference evidence="1 2" key="1">
    <citation type="journal article" date="2020" name="ISME J.">
        <title>Comparative genomics reveals insights into cyanobacterial evolution and habitat adaptation.</title>
        <authorList>
            <person name="Chen M.Y."/>
            <person name="Teng W.K."/>
            <person name="Zhao L."/>
            <person name="Hu C.X."/>
            <person name="Zhou Y.K."/>
            <person name="Han B.P."/>
            <person name="Song L.R."/>
            <person name="Shu W.S."/>
        </authorList>
    </citation>
    <scope>NUCLEOTIDE SEQUENCE [LARGE SCALE GENOMIC DNA]</scope>
    <source>
        <strain evidence="1 2">FACHB-838</strain>
    </source>
</reference>
<dbReference type="Proteomes" id="UP000623440">
    <property type="component" value="Unassembled WGS sequence"/>
</dbReference>
<dbReference type="EMBL" id="JACJSI010000297">
    <property type="protein sequence ID" value="MBD2535586.1"/>
    <property type="molecule type" value="Genomic_DNA"/>
</dbReference>
<name>A0ABR8E3C0_9NOSO</name>
<organism evidence="1 2">
    <name type="scientific">Nostoc flagelliforme FACHB-838</name>
    <dbReference type="NCBI Taxonomy" id="2692904"/>
    <lineage>
        <taxon>Bacteria</taxon>
        <taxon>Bacillati</taxon>
        <taxon>Cyanobacteriota</taxon>
        <taxon>Cyanophyceae</taxon>
        <taxon>Nostocales</taxon>
        <taxon>Nostocaceae</taxon>
        <taxon>Nostoc</taxon>
    </lineage>
</organism>
<proteinExistence type="predicted"/>
<evidence type="ECO:0000313" key="2">
    <source>
        <dbReference type="Proteomes" id="UP000623440"/>
    </source>
</evidence>